<gene>
    <name evidence="1" type="ORF">GCM10009422_28020</name>
</gene>
<dbReference type="Proteomes" id="UP001501352">
    <property type="component" value="Unassembled WGS sequence"/>
</dbReference>
<organism evidence="1 2">
    <name type="scientific">Brevundimonas kwangchunensis</name>
    <dbReference type="NCBI Taxonomy" id="322163"/>
    <lineage>
        <taxon>Bacteria</taxon>
        <taxon>Pseudomonadati</taxon>
        <taxon>Pseudomonadota</taxon>
        <taxon>Alphaproteobacteria</taxon>
        <taxon>Caulobacterales</taxon>
        <taxon>Caulobacteraceae</taxon>
        <taxon>Brevundimonas</taxon>
    </lineage>
</organism>
<sequence>MSLEYLNVSGALDSWRRFHSDPEADWDAFEAIEAYILKRVPRDRDEAVAILEVLITQAGDPRSDGLDQLALTRVRDFVRNLDQDIASRRKA</sequence>
<dbReference type="RefSeq" id="WP_343794617.1">
    <property type="nucleotide sequence ID" value="NZ_BAAAGA010000007.1"/>
</dbReference>
<keyword evidence="2" id="KW-1185">Reference proteome</keyword>
<comment type="caution">
    <text evidence="1">The sequence shown here is derived from an EMBL/GenBank/DDBJ whole genome shotgun (WGS) entry which is preliminary data.</text>
</comment>
<dbReference type="EMBL" id="BAAAGA010000007">
    <property type="protein sequence ID" value="GAA0629010.1"/>
    <property type="molecule type" value="Genomic_DNA"/>
</dbReference>
<name>A0ABP3SBM0_9CAUL</name>
<evidence type="ECO:0000313" key="1">
    <source>
        <dbReference type="EMBL" id="GAA0629010.1"/>
    </source>
</evidence>
<reference evidence="2" key="1">
    <citation type="journal article" date="2019" name="Int. J. Syst. Evol. Microbiol.">
        <title>The Global Catalogue of Microorganisms (GCM) 10K type strain sequencing project: providing services to taxonomists for standard genome sequencing and annotation.</title>
        <authorList>
            <consortium name="The Broad Institute Genomics Platform"/>
            <consortium name="The Broad Institute Genome Sequencing Center for Infectious Disease"/>
            <person name="Wu L."/>
            <person name="Ma J."/>
        </authorList>
    </citation>
    <scope>NUCLEOTIDE SEQUENCE [LARGE SCALE GENOMIC DNA]</scope>
    <source>
        <strain evidence="2">JCM 12928</strain>
    </source>
</reference>
<accession>A0ABP3SBM0</accession>
<evidence type="ECO:0008006" key="3">
    <source>
        <dbReference type="Google" id="ProtNLM"/>
    </source>
</evidence>
<proteinExistence type="predicted"/>
<evidence type="ECO:0000313" key="2">
    <source>
        <dbReference type="Proteomes" id="UP001501352"/>
    </source>
</evidence>
<protein>
    <recommendedName>
        <fullName evidence="3">CdiI immunity protein domain-containing protein</fullName>
    </recommendedName>
</protein>